<reference evidence="2" key="1">
    <citation type="submission" date="2016-06" db="EMBL/GenBank/DDBJ databases">
        <title>Parallel loss of symbiosis genes in relatives of nitrogen-fixing non-legume Parasponia.</title>
        <authorList>
            <person name="Van Velzen R."/>
            <person name="Holmer R."/>
            <person name="Bu F."/>
            <person name="Rutten L."/>
            <person name="Van Zeijl A."/>
            <person name="Liu W."/>
            <person name="Santuari L."/>
            <person name="Cao Q."/>
            <person name="Sharma T."/>
            <person name="Shen D."/>
            <person name="Roswanjaya Y."/>
            <person name="Wardhani T."/>
            <person name="Kalhor M.S."/>
            <person name="Jansen J."/>
            <person name="Van den Hoogen J."/>
            <person name="Gungor B."/>
            <person name="Hartog M."/>
            <person name="Hontelez J."/>
            <person name="Verver J."/>
            <person name="Yang W.-C."/>
            <person name="Schijlen E."/>
            <person name="Repin R."/>
            <person name="Schilthuizen M."/>
            <person name="Schranz E."/>
            <person name="Heidstra R."/>
            <person name="Miyata K."/>
            <person name="Fedorova E."/>
            <person name="Kohlen W."/>
            <person name="Bisseling T."/>
            <person name="Smit S."/>
            <person name="Geurts R."/>
        </authorList>
    </citation>
    <scope>NUCLEOTIDE SEQUENCE [LARGE SCALE GENOMIC DNA]</scope>
    <source>
        <strain evidence="2">cv. RG33-2</strain>
    </source>
</reference>
<comment type="caution">
    <text evidence="1">The sequence shown here is derived from an EMBL/GenBank/DDBJ whole genome shotgun (WGS) entry which is preliminary data.</text>
</comment>
<evidence type="ECO:0000313" key="1">
    <source>
        <dbReference type="EMBL" id="PON92473.1"/>
    </source>
</evidence>
<dbReference type="EMBL" id="JXTC01000065">
    <property type="protein sequence ID" value="PON92473.1"/>
    <property type="molecule type" value="Genomic_DNA"/>
</dbReference>
<dbReference type="Proteomes" id="UP000237000">
    <property type="component" value="Unassembled WGS sequence"/>
</dbReference>
<protein>
    <submittedName>
        <fullName evidence="1">Uncharacterized protein</fullName>
    </submittedName>
</protein>
<name>A0A2P5F3V6_TREOI</name>
<dbReference type="AlphaFoldDB" id="A0A2P5F3V6"/>
<accession>A0A2P5F3V6</accession>
<organism evidence="1 2">
    <name type="scientific">Trema orientale</name>
    <name type="common">Charcoal tree</name>
    <name type="synonym">Celtis orientalis</name>
    <dbReference type="NCBI Taxonomy" id="63057"/>
    <lineage>
        <taxon>Eukaryota</taxon>
        <taxon>Viridiplantae</taxon>
        <taxon>Streptophyta</taxon>
        <taxon>Embryophyta</taxon>
        <taxon>Tracheophyta</taxon>
        <taxon>Spermatophyta</taxon>
        <taxon>Magnoliopsida</taxon>
        <taxon>eudicotyledons</taxon>
        <taxon>Gunneridae</taxon>
        <taxon>Pentapetalae</taxon>
        <taxon>rosids</taxon>
        <taxon>fabids</taxon>
        <taxon>Rosales</taxon>
        <taxon>Cannabaceae</taxon>
        <taxon>Trema</taxon>
    </lineage>
</organism>
<sequence length="55" mass="6242">MKVANRIYPFIHLSVAARWPTADDPLSPPLYCYLAADVSQWPFSLQLVSFCVFPV</sequence>
<evidence type="ECO:0000313" key="2">
    <source>
        <dbReference type="Proteomes" id="UP000237000"/>
    </source>
</evidence>
<dbReference type="InParanoid" id="A0A2P5F3V6"/>
<proteinExistence type="predicted"/>
<keyword evidence="2" id="KW-1185">Reference proteome</keyword>
<gene>
    <name evidence="1" type="ORF">TorRG33x02_117970</name>
</gene>
<feature type="non-terminal residue" evidence="1">
    <location>
        <position position="55"/>
    </location>
</feature>